<name>A0A2V3UP67_9SPHN</name>
<comment type="caution">
    <text evidence="2">The sequence shown here is derived from an EMBL/GenBank/DDBJ whole genome shotgun (WGS) entry which is preliminary data.</text>
</comment>
<evidence type="ECO:0000313" key="3">
    <source>
        <dbReference type="Proteomes" id="UP000248014"/>
    </source>
</evidence>
<protein>
    <recommendedName>
        <fullName evidence="1">Immunity MXAN-0049 protein domain-containing protein</fullName>
    </recommendedName>
</protein>
<sequence length="141" mass="16755">MPDYYTPNAFPCVSSRFKEVVERFEPDVHQFFPVAVVDKAKEKIDERWLWVVCNRIDGVDREHTNLFFQNQNLWTSSYKEDGEWKRVRDPKVAFNKQQTEGFHFWRDKHLFGEGIYVSDEGAQALQSENLSALRLQHQETV</sequence>
<accession>A0A2V3UP67</accession>
<dbReference type="EMBL" id="QJJM01000026">
    <property type="protein sequence ID" value="PXW67604.1"/>
    <property type="molecule type" value="Genomic_DNA"/>
</dbReference>
<dbReference type="Pfam" id="PF07791">
    <property type="entry name" value="Imm11"/>
    <property type="match status" value="1"/>
</dbReference>
<organism evidence="2 3">
    <name type="scientific">Blastomonas natatoria</name>
    <dbReference type="NCBI Taxonomy" id="34015"/>
    <lineage>
        <taxon>Bacteria</taxon>
        <taxon>Pseudomonadati</taxon>
        <taxon>Pseudomonadota</taxon>
        <taxon>Alphaproteobacteria</taxon>
        <taxon>Sphingomonadales</taxon>
        <taxon>Sphingomonadaceae</taxon>
        <taxon>Blastomonas</taxon>
    </lineage>
</organism>
<evidence type="ECO:0000313" key="2">
    <source>
        <dbReference type="EMBL" id="PXW67604.1"/>
    </source>
</evidence>
<dbReference type="InterPro" id="IPR012433">
    <property type="entry name" value="Imm11"/>
</dbReference>
<evidence type="ECO:0000259" key="1">
    <source>
        <dbReference type="Pfam" id="PF07791"/>
    </source>
</evidence>
<reference evidence="2 3" key="1">
    <citation type="submission" date="2018-05" db="EMBL/GenBank/DDBJ databases">
        <title>Genomic Encyclopedia of Type Strains, Phase IV (KMG-IV): sequencing the most valuable type-strain genomes for metagenomic binning, comparative biology and taxonomic classification.</title>
        <authorList>
            <person name="Goeker M."/>
        </authorList>
    </citation>
    <scope>NUCLEOTIDE SEQUENCE [LARGE SCALE GENOMIC DNA]</scope>
    <source>
        <strain evidence="2 3">DSM 3183</strain>
    </source>
</reference>
<dbReference type="AlphaFoldDB" id="A0A2V3UP67"/>
<proteinExistence type="predicted"/>
<dbReference type="OrthoDB" id="8660107at2"/>
<gene>
    <name evidence="2" type="ORF">C7451_1261</name>
</gene>
<feature type="domain" description="Immunity MXAN-0049 protein" evidence="1">
    <location>
        <begin position="10"/>
        <end position="138"/>
    </location>
</feature>
<keyword evidence="3" id="KW-1185">Reference proteome</keyword>
<dbReference type="Proteomes" id="UP000248014">
    <property type="component" value="Unassembled WGS sequence"/>
</dbReference>